<dbReference type="GO" id="GO:0016829">
    <property type="term" value="F:lyase activity"/>
    <property type="evidence" value="ECO:0007669"/>
    <property type="project" value="UniProtKB-KW"/>
</dbReference>
<dbReference type="Pfam" id="PF08787">
    <property type="entry name" value="Alginate_lyase2"/>
    <property type="match status" value="1"/>
</dbReference>
<organism evidence="4 5">
    <name type="scientific">Croceitalea vernalis</name>
    <dbReference type="NCBI Taxonomy" id="3075599"/>
    <lineage>
        <taxon>Bacteria</taxon>
        <taxon>Pseudomonadati</taxon>
        <taxon>Bacteroidota</taxon>
        <taxon>Flavobacteriia</taxon>
        <taxon>Flavobacteriales</taxon>
        <taxon>Flavobacteriaceae</taxon>
        <taxon>Croceitalea</taxon>
    </lineage>
</organism>
<reference evidence="4 5" key="1">
    <citation type="submission" date="2023-09" db="EMBL/GenBank/DDBJ databases">
        <authorList>
            <person name="Rey-Velasco X."/>
        </authorList>
    </citation>
    <scope>NUCLEOTIDE SEQUENCE [LARGE SCALE GENOMIC DNA]</scope>
    <source>
        <strain evidence="4 5">P007</strain>
    </source>
</reference>
<keyword evidence="2" id="KW-0732">Signal</keyword>
<feature type="chain" id="PRO_5046392969" evidence="2">
    <location>
        <begin position="24"/>
        <end position="339"/>
    </location>
</feature>
<evidence type="ECO:0000259" key="3">
    <source>
        <dbReference type="Pfam" id="PF08787"/>
    </source>
</evidence>
<gene>
    <name evidence="4" type="ORF">RM520_09800</name>
</gene>
<dbReference type="Proteomes" id="UP001250662">
    <property type="component" value="Unassembled WGS sequence"/>
</dbReference>
<evidence type="ECO:0000313" key="4">
    <source>
        <dbReference type="EMBL" id="MDT0621922.1"/>
    </source>
</evidence>
<proteinExistence type="predicted"/>
<feature type="signal peptide" evidence="2">
    <location>
        <begin position="1"/>
        <end position="23"/>
    </location>
</feature>
<sequence>MKSQTKLLSLFIFAFLFFNCSSSEPETPEEPEIVIGEEPEEQEEVEEPEEEEEEETGAFEDLDSSLPPSGNFDLAVWKISIPTDIDGSGTADDIKEDDLSSGYEDDRFFYTAEDGGMVFKCPNAGFKTSTNTSYTRVELREMLRRGNTDFNTTGISRNNWVFGSAPQQDIDNSGGYDGLLTATLAVNHVTTTGSTSHRGRVIVGQIHANSDEPIRLYYRKLPNNELGSIYFAHEENNDDEFWYEMIGSRSNSASNPTDGIALDEKFSYRIEVVGNELTVTIIREGKEDVTQVVDMSDSGYDVGGQYMYFKAGVYNQNNSGDDEDFVQATFYSLSQSHTN</sequence>
<dbReference type="InterPro" id="IPR014895">
    <property type="entry name" value="Alginate_lyase_2"/>
</dbReference>
<keyword evidence="4" id="KW-0456">Lyase</keyword>
<evidence type="ECO:0000256" key="2">
    <source>
        <dbReference type="SAM" id="SignalP"/>
    </source>
</evidence>
<dbReference type="InterPro" id="IPR013320">
    <property type="entry name" value="ConA-like_dom_sf"/>
</dbReference>
<evidence type="ECO:0000256" key="1">
    <source>
        <dbReference type="SAM" id="MobiDB-lite"/>
    </source>
</evidence>
<dbReference type="SUPFAM" id="SSF49899">
    <property type="entry name" value="Concanavalin A-like lectins/glucanases"/>
    <property type="match status" value="1"/>
</dbReference>
<feature type="region of interest" description="Disordered" evidence="1">
    <location>
        <begin position="23"/>
        <end position="68"/>
    </location>
</feature>
<comment type="caution">
    <text evidence="4">The sequence shown here is derived from an EMBL/GenBank/DDBJ whole genome shotgun (WGS) entry which is preliminary data.</text>
</comment>
<feature type="domain" description="Alginate lyase 2" evidence="3">
    <location>
        <begin position="72"/>
        <end position="337"/>
    </location>
</feature>
<evidence type="ECO:0000313" key="5">
    <source>
        <dbReference type="Proteomes" id="UP001250662"/>
    </source>
</evidence>
<protein>
    <submittedName>
        <fullName evidence="4">Polysaccharide lyase family 7 protein</fullName>
    </submittedName>
</protein>
<feature type="compositionally biased region" description="Acidic residues" evidence="1">
    <location>
        <begin position="26"/>
        <end position="63"/>
    </location>
</feature>
<dbReference type="EMBL" id="JAVRHU010000002">
    <property type="protein sequence ID" value="MDT0621922.1"/>
    <property type="molecule type" value="Genomic_DNA"/>
</dbReference>
<name>A0ABU3BIC2_9FLAO</name>
<dbReference type="Gene3D" id="2.60.120.200">
    <property type="match status" value="1"/>
</dbReference>
<keyword evidence="5" id="KW-1185">Reference proteome</keyword>
<accession>A0ABU3BIC2</accession>
<dbReference type="RefSeq" id="WP_311387895.1">
    <property type="nucleotide sequence ID" value="NZ_JAVRHU010000002.1"/>
</dbReference>